<evidence type="ECO:0000259" key="1">
    <source>
        <dbReference type="PROSITE" id="PS51819"/>
    </source>
</evidence>
<keyword evidence="2" id="KW-0456">Lyase</keyword>
<accession>N1MRY8</accession>
<organism evidence="2 3">
    <name type="scientific">Sphingobium indicum BiD32</name>
    <dbReference type="NCBI Taxonomy" id="1301087"/>
    <lineage>
        <taxon>Bacteria</taxon>
        <taxon>Pseudomonadati</taxon>
        <taxon>Pseudomonadota</taxon>
        <taxon>Alphaproteobacteria</taxon>
        <taxon>Sphingomonadales</taxon>
        <taxon>Sphingomonadaceae</taxon>
        <taxon>Sphingobium</taxon>
    </lineage>
</organism>
<dbReference type="AlphaFoldDB" id="N1MRY8"/>
<dbReference type="PROSITE" id="PS51819">
    <property type="entry name" value="VOC"/>
    <property type="match status" value="1"/>
</dbReference>
<name>N1MRY8_9SPHN</name>
<proteinExistence type="predicted"/>
<reference evidence="3" key="2">
    <citation type="submission" date="2013-04" db="EMBL/GenBank/DDBJ databases">
        <title>Bisphenol A degrading Sphingobium sp. strain BiD32.</title>
        <authorList>
            <person name="Nielsen J.L."/>
            <person name="Zhou N.A."/>
            <person name="Kjeldal H."/>
        </authorList>
    </citation>
    <scope>NUCLEOTIDE SEQUENCE [LARGE SCALE GENOMIC DNA]</scope>
    <source>
        <strain evidence="3">BiD32</strain>
    </source>
</reference>
<evidence type="ECO:0000313" key="3">
    <source>
        <dbReference type="Proteomes" id="UP000013201"/>
    </source>
</evidence>
<dbReference type="EMBL" id="CAVK010000201">
    <property type="protein sequence ID" value="CCW19504.1"/>
    <property type="molecule type" value="Genomic_DNA"/>
</dbReference>
<dbReference type="Gene3D" id="3.10.180.10">
    <property type="entry name" value="2,3-Dihydroxybiphenyl 1,2-Dioxygenase, domain 1"/>
    <property type="match status" value="1"/>
</dbReference>
<evidence type="ECO:0000313" key="2">
    <source>
        <dbReference type="EMBL" id="CCW19504.1"/>
    </source>
</evidence>
<dbReference type="Pfam" id="PF00903">
    <property type="entry name" value="Glyoxalase"/>
    <property type="match status" value="1"/>
</dbReference>
<dbReference type="PANTHER" id="PTHR35006">
    <property type="entry name" value="GLYOXALASE FAMILY PROTEIN (AFU_ORTHOLOGUE AFUA_5G14830)"/>
    <property type="match status" value="1"/>
</dbReference>
<gene>
    <name evidence="2" type="ORF">EBBID32_38710</name>
</gene>
<dbReference type="RefSeq" id="WP_006963824.1">
    <property type="nucleotide sequence ID" value="NZ_CAVK010000201.1"/>
</dbReference>
<feature type="domain" description="VOC" evidence="1">
    <location>
        <begin position="1"/>
        <end position="122"/>
    </location>
</feature>
<dbReference type="PANTHER" id="PTHR35006:SF1">
    <property type="entry name" value="BLL2941 PROTEIN"/>
    <property type="match status" value="1"/>
</dbReference>
<sequence>MIGMARFGTSDLDRAKSFYDAIAALLGAVRAFDRPDVVAYKSGDGGMLLIGKPFAGEASPGNGNQVGIPAVSRAVVDAVHAKAIALGGQCEGKPGIRGDDPNGFYGAYFRDLDGNKLVIFRFGPPDQAIA</sequence>
<keyword evidence="3" id="KW-1185">Reference proteome</keyword>
<comment type="caution">
    <text evidence="2">The sequence shown here is derived from an EMBL/GenBank/DDBJ whole genome shotgun (WGS) entry which is preliminary data.</text>
</comment>
<dbReference type="GO" id="GO:0016829">
    <property type="term" value="F:lyase activity"/>
    <property type="evidence" value="ECO:0007669"/>
    <property type="project" value="UniProtKB-KW"/>
</dbReference>
<protein>
    <submittedName>
        <fullName evidence="2">Lactoylglutathione lyase and related lyases</fullName>
    </submittedName>
</protein>
<dbReference type="InterPro" id="IPR004360">
    <property type="entry name" value="Glyas_Fos-R_dOase_dom"/>
</dbReference>
<dbReference type="Proteomes" id="UP000013201">
    <property type="component" value="Unassembled WGS sequence"/>
</dbReference>
<dbReference type="InterPro" id="IPR029068">
    <property type="entry name" value="Glyas_Bleomycin-R_OHBP_Dase"/>
</dbReference>
<reference evidence="2 3" key="1">
    <citation type="submission" date="2013-03" db="EMBL/GenBank/DDBJ databases">
        <authorList>
            <person name="Le V."/>
        </authorList>
    </citation>
    <scope>NUCLEOTIDE SEQUENCE [LARGE SCALE GENOMIC DNA]</scope>
    <source>
        <strain evidence="2 3">BiD32</strain>
    </source>
</reference>
<dbReference type="SUPFAM" id="SSF54593">
    <property type="entry name" value="Glyoxalase/Bleomycin resistance protein/Dihydroxybiphenyl dioxygenase"/>
    <property type="match status" value="1"/>
</dbReference>
<dbReference type="OrthoDB" id="9807407at2"/>
<dbReference type="CDD" id="cd07262">
    <property type="entry name" value="VOC_like"/>
    <property type="match status" value="1"/>
</dbReference>
<dbReference type="InterPro" id="IPR037523">
    <property type="entry name" value="VOC_core"/>
</dbReference>